<dbReference type="GO" id="GO:0005829">
    <property type="term" value="C:cytosol"/>
    <property type="evidence" value="ECO:0007669"/>
    <property type="project" value="TreeGrafter"/>
</dbReference>
<dbReference type="GO" id="GO:0031929">
    <property type="term" value="P:TOR signaling"/>
    <property type="evidence" value="ECO:0007669"/>
    <property type="project" value="TreeGrafter"/>
</dbReference>
<dbReference type="KEGG" id="mgl:MGL_2130"/>
<evidence type="ECO:0000313" key="3">
    <source>
        <dbReference type="Proteomes" id="UP000008837"/>
    </source>
</evidence>
<proteinExistence type="inferred from homology"/>
<dbReference type="AlphaFoldDB" id="A8Q245"/>
<dbReference type="Proteomes" id="UP000008837">
    <property type="component" value="Unassembled WGS sequence"/>
</dbReference>
<dbReference type="InterPro" id="IPR051330">
    <property type="entry name" value="Phosphatase_reg/MetRdx"/>
</dbReference>
<gene>
    <name evidence="2" type="ORF">MGL_2130</name>
</gene>
<name>A8Q245_MALGO</name>
<evidence type="ECO:0000313" key="2">
    <source>
        <dbReference type="EMBL" id="EDP43462.1"/>
    </source>
</evidence>
<organism evidence="2 3">
    <name type="scientific">Malassezia globosa (strain ATCC MYA-4612 / CBS 7966)</name>
    <name type="common">Dandruff-associated fungus</name>
    <dbReference type="NCBI Taxonomy" id="425265"/>
    <lineage>
        <taxon>Eukaryota</taxon>
        <taxon>Fungi</taxon>
        <taxon>Dikarya</taxon>
        <taxon>Basidiomycota</taxon>
        <taxon>Ustilaginomycotina</taxon>
        <taxon>Malasseziomycetes</taxon>
        <taxon>Malasseziales</taxon>
        <taxon>Malasseziaceae</taxon>
        <taxon>Malassezia</taxon>
    </lineage>
</organism>
<dbReference type="STRING" id="425265.A8Q245"/>
<reference evidence="2 3" key="1">
    <citation type="journal article" date="2007" name="Proc. Natl. Acad. Sci. U.S.A.">
        <title>Dandruff-associated Malassezia genomes reveal convergent and divergent virulence traits shared with plant and human fungal pathogens.</title>
        <authorList>
            <person name="Xu J."/>
            <person name="Saunders C.W."/>
            <person name="Hu P."/>
            <person name="Grant R.A."/>
            <person name="Boekhout T."/>
            <person name="Kuramae E.E."/>
            <person name="Kronstad J.W."/>
            <person name="Deangelis Y.M."/>
            <person name="Reeder N.L."/>
            <person name="Johnstone K.R."/>
            <person name="Leland M."/>
            <person name="Fieno A.M."/>
            <person name="Begley W.M."/>
            <person name="Sun Y."/>
            <person name="Lacey M.P."/>
            <person name="Chaudhary T."/>
            <person name="Keough T."/>
            <person name="Chu L."/>
            <person name="Sears R."/>
            <person name="Yuan B."/>
            <person name="Dawson T.L.Jr."/>
        </authorList>
    </citation>
    <scope>NUCLEOTIDE SEQUENCE [LARGE SCALE GENOMIC DNA]</scope>
    <source>
        <strain evidence="3">ATCC MYA-4612 / CBS 7966</strain>
    </source>
</reference>
<dbReference type="InterPro" id="IPR007303">
    <property type="entry name" value="TIP41-like"/>
</dbReference>
<dbReference type="Pfam" id="PF04176">
    <property type="entry name" value="TIP41"/>
    <property type="match status" value="1"/>
</dbReference>
<protein>
    <submittedName>
        <fullName evidence="2">Uncharacterized protein</fullName>
    </submittedName>
</protein>
<dbReference type="PANTHER" id="PTHR21021:SF16">
    <property type="entry name" value="TIP41-LIKE PROTEIN"/>
    <property type="match status" value="1"/>
</dbReference>
<keyword evidence="3" id="KW-1185">Reference proteome</keyword>
<dbReference type="RefSeq" id="XP_001730676.1">
    <property type="nucleotide sequence ID" value="XM_001730624.1"/>
</dbReference>
<accession>A8Q245</accession>
<dbReference type="PANTHER" id="PTHR21021">
    <property type="entry name" value="GAF/PUTATIVE CYTOSKELETAL PROTEIN"/>
    <property type="match status" value="1"/>
</dbReference>
<dbReference type="GeneID" id="5854994"/>
<dbReference type="VEuPathDB" id="FungiDB:MGL_2130"/>
<dbReference type="InParanoid" id="A8Q245"/>
<comment type="caution">
    <text evidence="2">The sequence shown here is derived from an EMBL/GenBank/DDBJ whole genome shotgun (WGS) entry which is preliminary data.</text>
</comment>
<comment type="similarity">
    <text evidence="1">Belongs to the TIP41 family.</text>
</comment>
<dbReference type="EMBL" id="AAYY01000007">
    <property type="protein sequence ID" value="EDP43462.1"/>
    <property type="molecule type" value="Genomic_DNA"/>
</dbReference>
<evidence type="ECO:0000256" key="1">
    <source>
        <dbReference type="ARBA" id="ARBA00006658"/>
    </source>
</evidence>
<dbReference type="OrthoDB" id="10253878at2759"/>
<sequence>MPFIHNALVLQHEPSGFSYIFDAVRALHCVHGVRDDVQHMAMDCAYASQHTDTNETYHRPRRRLSQSGVQVSYAKKWGESRQHALSSTTASSTPQVSMTKPYDWTYSTTWPGQPGKAAPVDIYAQNAAKTERTIWEPCDAE</sequence>